<comment type="caution">
    <text evidence="2">The sequence shown here is derived from an EMBL/GenBank/DDBJ whole genome shotgun (WGS) entry which is preliminary data.</text>
</comment>
<feature type="compositionally biased region" description="Basic and acidic residues" evidence="1">
    <location>
        <begin position="66"/>
        <end position="83"/>
    </location>
</feature>
<organism evidence="2 3">
    <name type="scientific">Melipona bicolor</name>
    <dbReference type="NCBI Taxonomy" id="60889"/>
    <lineage>
        <taxon>Eukaryota</taxon>
        <taxon>Metazoa</taxon>
        <taxon>Ecdysozoa</taxon>
        <taxon>Arthropoda</taxon>
        <taxon>Hexapoda</taxon>
        <taxon>Insecta</taxon>
        <taxon>Pterygota</taxon>
        <taxon>Neoptera</taxon>
        <taxon>Endopterygota</taxon>
        <taxon>Hymenoptera</taxon>
        <taxon>Apocrita</taxon>
        <taxon>Aculeata</taxon>
        <taxon>Apoidea</taxon>
        <taxon>Anthophila</taxon>
        <taxon>Apidae</taxon>
        <taxon>Melipona</taxon>
    </lineage>
</organism>
<dbReference type="Proteomes" id="UP001177670">
    <property type="component" value="Unassembled WGS sequence"/>
</dbReference>
<proteinExistence type="predicted"/>
<sequence length="110" mass="12116">MNSPSGARIFISRVSPGASAAGTRNTPARIFRRARRYRRRNERRNVVAAITPGKSKGCGTSGDAFRGNKRDGNRGKNNGEARYRTSHLPGTIRTGIRIAADRECERLLFA</sequence>
<keyword evidence="3" id="KW-1185">Reference proteome</keyword>
<dbReference type="EMBL" id="JAHYIQ010000037">
    <property type="protein sequence ID" value="KAK1119335.1"/>
    <property type="molecule type" value="Genomic_DNA"/>
</dbReference>
<feature type="region of interest" description="Disordered" evidence="1">
    <location>
        <begin position="1"/>
        <end position="25"/>
    </location>
</feature>
<name>A0AA40FI54_9HYME</name>
<feature type="region of interest" description="Disordered" evidence="1">
    <location>
        <begin position="51"/>
        <end position="86"/>
    </location>
</feature>
<gene>
    <name evidence="2" type="ORF">K0M31_013521</name>
</gene>
<accession>A0AA40FI54</accession>
<evidence type="ECO:0000313" key="2">
    <source>
        <dbReference type="EMBL" id="KAK1119335.1"/>
    </source>
</evidence>
<evidence type="ECO:0000256" key="1">
    <source>
        <dbReference type="SAM" id="MobiDB-lite"/>
    </source>
</evidence>
<protein>
    <submittedName>
        <fullName evidence="2">Uncharacterized protein</fullName>
    </submittedName>
</protein>
<dbReference type="AlphaFoldDB" id="A0AA40FI54"/>
<evidence type="ECO:0000313" key="3">
    <source>
        <dbReference type="Proteomes" id="UP001177670"/>
    </source>
</evidence>
<feature type="non-terminal residue" evidence="2">
    <location>
        <position position="110"/>
    </location>
</feature>
<reference evidence="2" key="1">
    <citation type="submission" date="2021-10" db="EMBL/GenBank/DDBJ databases">
        <title>Melipona bicolor Genome sequencing and assembly.</title>
        <authorList>
            <person name="Araujo N.S."/>
            <person name="Arias M.C."/>
        </authorList>
    </citation>
    <scope>NUCLEOTIDE SEQUENCE</scope>
    <source>
        <strain evidence="2">USP_2M_L1-L4_2017</strain>
        <tissue evidence="2">Whole body</tissue>
    </source>
</reference>